<evidence type="ECO:0000313" key="2">
    <source>
        <dbReference type="Proteomes" id="UP001500418"/>
    </source>
</evidence>
<gene>
    <name evidence="1" type="ORF">GCM10009575_077520</name>
</gene>
<keyword evidence="2" id="KW-1185">Reference proteome</keyword>
<accession>A0ABN1R6J3</accession>
<organism evidence="1 2">
    <name type="scientific">Streptomyces rhizosphaericus</name>
    <dbReference type="NCBI Taxonomy" id="114699"/>
    <lineage>
        <taxon>Bacteria</taxon>
        <taxon>Bacillati</taxon>
        <taxon>Actinomycetota</taxon>
        <taxon>Actinomycetes</taxon>
        <taxon>Kitasatosporales</taxon>
        <taxon>Streptomycetaceae</taxon>
        <taxon>Streptomyces</taxon>
        <taxon>Streptomyces violaceusniger group</taxon>
    </lineage>
</organism>
<name>A0ABN1R6J3_9ACTN</name>
<dbReference type="EMBL" id="BAAAID010000074">
    <property type="protein sequence ID" value="GAA0952351.1"/>
    <property type="molecule type" value="Genomic_DNA"/>
</dbReference>
<evidence type="ECO:0000313" key="1">
    <source>
        <dbReference type="EMBL" id="GAA0952351.1"/>
    </source>
</evidence>
<comment type="caution">
    <text evidence="1">The sequence shown here is derived from an EMBL/GenBank/DDBJ whole genome shotgun (WGS) entry which is preliminary data.</text>
</comment>
<dbReference type="Proteomes" id="UP001500418">
    <property type="component" value="Unassembled WGS sequence"/>
</dbReference>
<reference evidence="1 2" key="1">
    <citation type="journal article" date="2019" name="Int. J. Syst. Evol. Microbiol.">
        <title>The Global Catalogue of Microorganisms (GCM) 10K type strain sequencing project: providing services to taxonomists for standard genome sequencing and annotation.</title>
        <authorList>
            <consortium name="The Broad Institute Genomics Platform"/>
            <consortium name="The Broad Institute Genome Sequencing Center for Infectious Disease"/>
            <person name="Wu L."/>
            <person name="Ma J."/>
        </authorList>
    </citation>
    <scope>NUCLEOTIDE SEQUENCE [LARGE SCALE GENOMIC DNA]</scope>
    <source>
        <strain evidence="1 2">JCM 11444</strain>
    </source>
</reference>
<proteinExistence type="predicted"/>
<protein>
    <submittedName>
        <fullName evidence="1">Uncharacterized protein</fullName>
    </submittedName>
</protein>
<sequence>MTMASAAVAPAALARPDAIVLMDAPTAVAPTALISPRLLSGRRVGSAGV</sequence>